<keyword evidence="3" id="KW-1185">Reference proteome</keyword>
<feature type="compositionally biased region" description="Low complexity" evidence="1">
    <location>
        <begin position="78"/>
        <end position="89"/>
    </location>
</feature>
<feature type="compositionally biased region" description="Basic and acidic residues" evidence="1">
    <location>
        <begin position="53"/>
        <end position="67"/>
    </location>
</feature>
<proteinExistence type="predicted"/>
<dbReference type="EMBL" id="LGRX02032478">
    <property type="protein sequence ID" value="KAK3243961.1"/>
    <property type="molecule type" value="Genomic_DNA"/>
</dbReference>
<organism evidence="2 3">
    <name type="scientific">Cymbomonas tetramitiformis</name>
    <dbReference type="NCBI Taxonomy" id="36881"/>
    <lineage>
        <taxon>Eukaryota</taxon>
        <taxon>Viridiplantae</taxon>
        <taxon>Chlorophyta</taxon>
        <taxon>Pyramimonadophyceae</taxon>
        <taxon>Pyramimonadales</taxon>
        <taxon>Pyramimonadaceae</taxon>
        <taxon>Cymbomonas</taxon>
    </lineage>
</organism>
<dbReference type="AlphaFoldDB" id="A0AAE0BW72"/>
<comment type="caution">
    <text evidence="2">The sequence shown here is derived from an EMBL/GenBank/DDBJ whole genome shotgun (WGS) entry which is preliminary data.</text>
</comment>
<reference evidence="2 3" key="1">
    <citation type="journal article" date="2015" name="Genome Biol. Evol.">
        <title>Comparative Genomics of a Bacterivorous Green Alga Reveals Evolutionary Causalities and Consequences of Phago-Mixotrophic Mode of Nutrition.</title>
        <authorList>
            <person name="Burns J.A."/>
            <person name="Paasch A."/>
            <person name="Narechania A."/>
            <person name="Kim E."/>
        </authorList>
    </citation>
    <scope>NUCLEOTIDE SEQUENCE [LARGE SCALE GENOMIC DNA]</scope>
    <source>
        <strain evidence="2 3">PLY_AMNH</strain>
    </source>
</reference>
<protein>
    <submittedName>
        <fullName evidence="2">Uncharacterized protein</fullName>
    </submittedName>
</protein>
<feature type="non-terminal residue" evidence="2">
    <location>
        <position position="1"/>
    </location>
</feature>
<evidence type="ECO:0000313" key="2">
    <source>
        <dbReference type="EMBL" id="KAK3243961.1"/>
    </source>
</evidence>
<accession>A0AAE0BW72</accession>
<sequence>GLDMRFERPQCPDIRAATARVEGAGPSWDDDCFEFRRRSSAPDIDDVASALGIEERAGLRPPSREGKGGQFSFDNRQGSADSNSDASGAWDFDSILDDALP</sequence>
<feature type="region of interest" description="Disordered" evidence="1">
    <location>
        <begin position="53"/>
        <end position="101"/>
    </location>
</feature>
<evidence type="ECO:0000313" key="3">
    <source>
        <dbReference type="Proteomes" id="UP001190700"/>
    </source>
</evidence>
<evidence type="ECO:0000256" key="1">
    <source>
        <dbReference type="SAM" id="MobiDB-lite"/>
    </source>
</evidence>
<name>A0AAE0BW72_9CHLO</name>
<dbReference type="Proteomes" id="UP001190700">
    <property type="component" value="Unassembled WGS sequence"/>
</dbReference>
<gene>
    <name evidence="2" type="ORF">CYMTET_46410</name>
</gene>